<dbReference type="STRING" id="1328314.Achr_15980"/>
<evidence type="ECO:0000256" key="11">
    <source>
        <dbReference type="PROSITE-ProRule" id="PRU00492"/>
    </source>
</evidence>
<dbReference type="UniPathway" id="UPA00326"/>
<keyword evidence="4 11" id="KW-0547">Nucleotide-binding</keyword>
<dbReference type="EC" id="1.17.4.1" evidence="2 12"/>
<dbReference type="SUPFAM" id="SSF51998">
    <property type="entry name" value="PFL-like glycyl radical enzymes"/>
    <property type="match status" value="2"/>
</dbReference>
<dbReference type="InterPro" id="IPR004860">
    <property type="entry name" value="LAGLIDADG_dom"/>
</dbReference>
<dbReference type="Pfam" id="PF02867">
    <property type="entry name" value="Ribonuc_red_lgC"/>
    <property type="match status" value="2"/>
</dbReference>
<dbReference type="SUPFAM" id="SSF55608">
    <property type="entry name" value="Homing endonucleases"/>
    <property type="match status" value="1"/>
</dbReference>
<evidence type="ECO:0000256" key="1">
    <source>
        <dbReference type="ARBA" id="ARBA00010406"/>
    </source>
</evidence>
<dbReference type="Pfam" id="PF00317">
    <property type="entry name" value="Ribonuc_red_lgN"/>
    <property type="match status" value="1"/>
</dbReference>
<dbReference type="InterPro" id="IPR013346">
    <property type="entry name" value="NrdE_NrdA_C"/>
</dbReference>
<dbReference type="Proteomes" id="UP000068210">
    <property type="component" value="Chromosome"/>
</dbReference>
<dbReference type="InterPro" id="IPR000788">
    <property type="entry name" value="RNR_lg_C"/>
</dbReference>
<protein>
    <recommendedName>
        <fullName evidence="2 12">Ribonucleoside-diphosphate reductase</fullName>
        <ecNumber evidence="2 12">1.17.4.1</ecNumber>
    </recommendedName>
</protein>
<dbReference type="GO" id="GO:0005524">
    <property type="term" value="F:ATP binding"/>
    <property type="evidence" value="ECO:0007669"/>
    <property type="project" value="UniProtKB-UniRule"/>
</dbReference>
<dbReference type="HOGENOM" id="CLU_000404_3_1_6"/>
<comment type="function">
    <text evidence="12">Provides the precursors necessary for DNA synthesis. Catalyzes the biosynthesis of deoxyribonucleotides from the corresponding ribonucleotides.</text>
</comment>
<dbReference type="InterPro" id="IPR005144">
    <property type="entry name" value="ATP-cone_dom"/>
</dbReference>
<dbReference type="Pfam" id="PF03477">
    <property type="entry name" value="ATP-cone"/>
    <property type="match status" value="1"/>
</dbReference>
<keyword evidence="6 11" id="KW-0067">ATP-binding</keyword>
<keyword evidence="17" id="KW-1185">Reference proteome</keyword>
<dbReference type="Pfam" id="PF14528">
    <property type="entry name" value="LAGLIDADG_3"/>
    <property type="match status" value="1"/>
</dbReference>
<dbReference type="GO" id="GO:0005971">
    <property type="term" value="C:ribonucleoside-diphosphate reductase complex"/>
    <property type="evidence" value="ECO:0007669"/>
    <property type="project" value="TreeGrafter"/>
</dbReference>
<evidence type="ECO:0000256" key="4">
    <source>
        <dbReference type="ARBA" id="ARBA00022741"/>
    </source>
</evidence>
<feature type="domain" description="DOD-type homing endonuclease" evidence="14">
    <location>
        <begin position="575"/>
        <end position="725"/>
    </location>
</feature>
<dbReference type="PANTHER" id="PTHR11573">
    <property type="entry name" value="RIBONUCLEOSIDE-DIPHOSPHATE REDUCTASE LARGE CHAIN"/>
    <property type="match status" value="1"/>
</dbReference>
<dbReference type="Pfam" id="PF13403">
    <property type="entry name" value="Hint_2"/>
    <property type="match status" value="1"/>
</dbReference>
<evidence type="ECO:0000313" key="16">
    <source>
        <dbReference type="EMBL" id="AJE21057.1"/>
    </source>
</evidence>
<evidence type="ECO:0000256" key="10">
    <source>
        <dbReference type="ARBA" id="ARBA00047754"/>
    </source>
</evidence>
<dbReference type="PANTHER" id="PTHR11573:SF6">
    <property type="entry name" value="RIBONUCLEOSIDE-DIPHOSPHATE REDUCTASE LARGE SUBUNIT"/>
    <property type="match status" value="1"/>
</dbReference>
<dbReference type="PROSITE" id="PS50819">
    <property type="entry name" value="INTEIN_ENDONUCLEASE"/>
    <property type="match status" value="1"/>
</dbReference>
<dbReference type="InterPro" id="IPR008926">
    <property type="entry name" value="RNR_R1-su_N"/>
</dbReference>
<evidence type="ECO:0000259" key="15">
    <source>
        <dbReference type="PROSITE" id="PS51161"/>
    </source>
</evidence>
<accession>A0A0C4WRZ5</accession>
<dbReference type="InterPro" id="IPR027434">
    <property type="entry name" value="Homing_endonucl"/>
</dbReference>
<dbReference type="InterPro" id="IPR006142">
    <property type="entry name" value="INTEIN"/>
</dbReference>
<dbReference type="PROSITE" id="PS00089">
    <property type="entry name" value="RIBORED_LARGE"/>
    <property type="match status" value="1"/>
</dbReference>
<reference evidence="16 17" key="1">
    <citation type="journal article" date="2015" name="PLoS ONE">
        <title>Azotobacter Genomes: The Genome of Azotobacter chroococcum NCIMB 8003 (ATCC 4412).</title>
        <authorList>
            <person name="Robson R.L."/>
            <person name="Jones R."/>
            <person name="Robson R.M."/>
            <person name="Schwartz A."/>
            <person name="Richardson T.H."/>
        </authorList>
    </citation>
    <scope>NUCLEOTIDE SEQUENCE [LARGE SCALE GENOMIC DNA]</scope>
    <source>
        <strain evidence="16 17">NCIMB 8003</strain>
    </source>
</reference>
<dbReference type="PRINTS" id="PR00379">
    <property type="entry name" value="INTEIN"/>
</dbReference>
<evidence type="ECO:0000256" key="2">
    <source>
        <dbReference type="ARBA" id="ARBA00012274"/>
    </source>
</evidence>
<dbReference type="GO" id="GO:0009263">
    <property type="term" value="P:deoxyribonucleotide biosynthetic process"/>
    <property type="evidence" value="ECO:0007669"/>
    <property type="project" value="UniProtKB-KW"/>
</dbReference>
<keyword evidence="9 12" id="KW-0215">Deoxyribonucleotide synthesis</keyword>
<dbReference type="SUPFAM" id="SSF48168">
    <property type="entry name" value="R1 subunit of ribonucleotide reductase, N-terminal domain"/>
    <property type="match status" value="1"/>
</dbReference>
<keyword evidence="7" id="KW-0651">Protein splicing</keyword>
<dbReference type="InterPro" id="IPR004042">
    <property type="entry name" value="Intein_endonuc_central"/>
</dbReference>
<evidence type="ECO:0000256" key="13">
    <source>
        <dbReference type="SAM" id="MobiDB-lite"/>
    </source>
</evidence>
<dbReference type="GO" id="GO:0004519">
    <property type="term" value="F:endonuclease activity"/>
    <property type="evidence" value="ECO:0007669"/>
    <property type="project" value="InterPro"/>
</dbReference>
<dbReference type="KEGG" id="acx:Achr_15980"/>
<evidence type="ECO:0000256" key="9">
    <source>
        <dbReference type="ARBA" id="ARBA00023116"/>
    </source>
</evidence>
<dbReference type="Gene3D" id="3.10.28.10">
    <property type="entry name" value="Homing endonucleases"/>
    <property type="match status" value="1"/>
</dbReference>
<evidence type="ECO:0000256" key="3">
    <source>
        <dbReference type="ARBA" id="ARBA00022533"/>
    </source>
</evidence>
<dbReference type="SUPFAM" id="SSF51294">
    <property type="entry name" value="Hedgehog/intein (Hint) domain"/>
    <property type="match status" value="1"/>
</dbReference>
<dbReference type="InterPro" id="IPR028992">
    <property type="entry name" value="Hedgehog/Intein_dom"/>
</dbReference>
<proteinExistence type="inferred from homology"/>
<feature type="region of interest" description="Disordered" evidence="13">
    <location>
        <begin position="1"/>
        <end position="28"/>
    </location>
</feature>
<feature type="domain" description="ATP-cone" evidence="15">
    <location>
        <begin position="36"/>
        <end position="136"/>
    </location>
</feature>
<evidence type="ECO:0000256" key="8">
    <source>
        <dbReference type="ARBA" id="ARBA00023002"/>
    </source>
</evidence>
<dbReference type="GO" id="GO:0016539">
    <property type="term" value="P:intein-mediated protein splicing"/>
    <property type="evidence" value="ECO:0007669"/>
    <property type="project" value="InterPro"/>
</dbReference>
<dbReference type="InterPro" id="IPR013509">
    <property type="entry name" value="RNR_lsu_N"/>
</dbReference>
<feature type="domain" description="ATP-cone" evidence="15">
    <location>
        <begin position="152"/>
        <end position="241"/>
    </location>
</feature>
<dbReference type="InterPro" id="IPR006141">
    <property type="entry name" value="Intein_N"/>
</dbReference>
<sequence length="1342" mass="149647">MEIFMHTDATRETQSPGAPRTAESTPDLATTAPGQLRVIKRNGTVVAYTDDKITVAITKAFLAVEGGTAAASSRIHETVARLTEQVSTTFKRRMPSGGTIHIEEIQDQVELALMRAGEHKVARDYVIYREARTQERKRAAAVQEVAQPHPSIRVARADGVLVPLDMGRLDTIIGEACEGLAEVDGGLIQKETLKNLYDGVAEKDVNTALVMTARTLVEREPNYSYVTARLLMDTLRAEALGFLGVAESATHHEMADLYARALAVYVEKGIEFELLDPKLQGYDLARLGAAIDHERDQQFTYLGLQTLYDRYFLHKGGIRFELPQVFFMRVAMGLAIEEPQKEERAIEFYNLLSSFDYMASTPTLFNAGTLRPQLSSCYLTTVPDDLSGIYSAIHDNAMLSKFAGGLGNDWTPVRALGSYIKGTNGKSQGVVPFLKVVNDTAVAVNQCFAPETLVHTADGPRPIRDLQQGDLVLGISGRYREVTHKFVYNQTDAMLAIRVKHAVEPIEVTAGHPFYAIRGVPLEQSGERTLRQLESGKRSPEWIDAGELERGDYMAQVIPNEVVPVAGFDEDDARLYGILLGDGHLSKDGLQWDVSGHPQRDGHMDFVRAYLSARGIHFWETARGETYGQIHWASGRGVLRDATTGRITGAGAATLPFEHADLYDEQGRKRIARRFSHLPRPQTLALIRGLLESDGGVSRGKEIYFTNTSRPLIEGLRYQLLRLGVPTAGQYRERHQDHVGQRADGSPIRFEGVCKAYDLRIPAVPEVAQLVGCQPIARRNWITWQGCVYSRIRDVQPIAVKPFVFDLKVEGDESYMTTSGLAHNGGKRKGAVCAYLETWHLDIEEFLELRKNTGDDRRRTHDMNTANWIPDLFMKRVFEDGQWTLFSPSDVRDLHDLTGKAFEERYEYYEALTQYGKIKLFKTVAAKDLWRKMLSMLFETGHPWLTFKDPCNLRSPQQHVGVVHSSNLCTEITLNTSSDEIAVCNLGSINLVNHINDGKLDTAKLARTVKTAVRMLDNVIDINYYSVDTARNANFRHRPVGLGIMGFQDALYLQHLPYGSEAAIAFADQSMEAISYYAIQASCDLAEERGAYSSFEGSLWSQGILPLDSLDILAEQRGQKYIEVDRSSTLDWAPLRERVKKGMRNSNIMAIAPTATISNIVGVSQSIEPTYQNLYVKSNLSGEFTVINPYLVHDLKARDLWDAVMVNDLKYYDGSVQQIERIPADLKDLYASAFEVETKWIVEAASRRQKWIDQSQSLNLYIAGASGKKLDVTYRMAWFRGLKTTYYLRALAATSAEKSTITTGKLNAVSSVIDESLSAAEPKPAPVPQACSIDNPDCEACQ</sequence>
<comment type="similarity">
    <text evidence="1 12">Belongs to the ribonucleoside diphosphate reductase large chain family.</text>
</comment>
<dbReference type="CDD" id="cd00081">
    <property type="entry name" value="Hint"/>
    <property type="match status" value="1"/>
</dbReference>
<dbReference type="InterPro" id="IPR003587">
    <property type="entry name" value="Hint_dom_N"/>
</dbReference>
<evidence type="ECO:0000259" key="14">
    <source>
        <dbReference type="PROSITE" id="PS50819"/>
    </source>
</evidence>
<organism evidence="16 17">
    <name type="scientific">Azotobacter chroococcum NCIMB 8003</name>
    <dbReference type="NCBI Taxonomy" id="1328314"/>
    <lineage>
        <taxon>Bacteria</taxon>
        <taxon>Pseudomonadati</taxon>
        <taxon>Pseudomonadota</taxon>
        <taxon>Gammaproteobacteria</taxon>
        <taxon>Pseudomonadales</taxon>
        <taxon>Pseudomonadaceae</taxon>
        <taxon>Azotobacter</taxon>
    </lineage>
</organism>
<evidence type="ECO:0000313" key="17">
    <source>
        <dbReference type="Proteomes" id="UP000068210"/>
    </source>
</evidence>
<feature type="compositionally biased region" description="Polar residues" evidence="13">
    <location>
        <begin position="12"/>
        <end position="28"/>
    </location>
</feature>
<dbReference type="PROSITE" id="PS51161">
    <property type="entry name" value="ATP_CONE"/>
    <property type="match status" value="2"/>
</dbReference>
<name>A0A0C4WRZ5_9GAMM</name>
<gene>
    <name evidence="16" type="primary">nrdA</name>
    <name evidence="16" type="ORF">Achr_15980</name>
</gene>
<dbReference type="Gene3D" id="3.20.70.20">
    <property type="match status" value="2"/>
</dbReference>
<dbReference type="NCBIfam" id="NF005544">
    <property type="entry name" value="PRK07207.1"/>
    <property type="match status" value="1"/>
</dbReference>
<evidence type="ECO:0000256" key="6">
    <source>
        <dbReference type="ARBA" id="ARBA00022840"/>
    </source>
</evidence>
<comment type="catalytic activity">
    <reaction evidence="10 12">
        <text>a 2'-deoxyribonucleoside 5'-diphosphate + [thioredoxin]-disulfide + H2O = a ribonucleoside 5'-diphosphate + [thioredoxin]-dithiol</text>
        <dbReference type="Rhea" id="RHEA:23252"/>
        <dbReference type="Rhea" id="RHEA-COMP:10698"/>
        <dbReference type="Rhea" id="RHEA-COMP:10700"/>
        <dbReference type="ChEBI" id="CHEBI:15377"/>
        <dbReference type="ChEBI" id="CHEBI:29950"/>
        <dbReference type="ChEBI" id="CHEBI:50058"/>
        <dbReference type="ChEBI" id="CHEBI:57930"/>
        <dbReference type="ChEBI" id="CHEBI:73316"/>
        <dbReference type="EC" id="1.17.4.1"/>
    </reaction>
</comment>
<evidence type="ECO:0000256" key="7">
    <source>
        <dbReference type="ARBA" id="ARBA00023000"/>
    </source>
</evidence>
<dbReference type="PROSITE" id="PS50817">
    <property type="entry name" value="INTEIN_N_TER"/>
    <property type="match status" value="1"/>
</dbReference>
<evidence type="ECO:0000256" key="5">
    <source>
        <dbReference type="ARBA" id="ARBA00022813"/>
    </source>
</evidence>
<dbReference type="EMBL" id="CP010415">
    <property type="protein sequence ID" value="AJE21057.1"/>
    <property type="molecule type" value="Genomic_DNA"/>
</dbReference>
<dbReference type="InterPro" id="IPR039718">
    <property type="entry name" value="Rrm1"/>
</dbReference>
<dbReference type="PRINTS" id="PR01183">
    <property type="entry name" value="RIBORDTASEM1"/>
</dbReference>
<dbReference type="Gene3D" id="2.170.16.10">
    <property type="entry name" value="Hedgehog/Intein (Hint) domain"/>
    <property type="match status" value="1"/>
</dbReference>
<keyword evidence="8 12" id="KW-0560">Oxidoreductase</keyword>
<dbReference type="SMART" id="SM00306">
    <property type="entry name" value="HintN"/>
    <property type="match status" value="1"/>
</dbReference>
<keyword evidence="3" id="KW-0021">Allosteric enzyme</keyword>
<keyword evidence="5" id="KW-0068">Autocatalytic cleavage</keyword>
<dbReference type="InterPro" id="IPR036844">
    <property type="entry name" value="Hint_dom_sf"/>
</dbReference>
<dbReference type="NCBIfam" id="TIGR02506">
    <property type="entry name" value="NrdE_NrdA"/>
    <property type="match status" value="1"/>
</dbReference>
<dbReference type="GO" id="GO:0004748">
    <property type="term" value="F:ribonucleoside-diphosphate reductase activity, thioredoxin disulfide as acceptor"/>
    <property type="evidence" value="ECO:0007669"/>
    <property type="project" value="UniProtKB-EC"/>
</dbReference>
<evidence type="ECO:0000256" key="12">
    <source>
        <dbReference type="RuleBase" id="RU003410"/>
    </source>
</evidence>